<reference evidence="1" key="1">
    <citation type="journal article" date="2019" name="bioRxiv">
        <title>The Genome of the Zebra Mussel, Dreissena polymorpha: A Resource for Invasive Species Research.</title>
        <authorList>
            <person name="McCartney M.A."/>
            <person name="Auch B."/>
            <person name="Kono T."/>
            <person name="Mallez S."/>
            <person name="Zhang Y."/>
            <person name="Obille A."/>
            <person name="Becker A."/>
            <person name="Abrahante J.E."/>
            <person name="Garbe J."/>
            <person name="Badalamenti J.P."/>
            <person name="Herman A."/>
            <person name="Mangelson H."/>
            <person name="Liachko I."/>
            <person name="Sullivan S."/>
            <person name="Sone E.D."/>
            <person name="Koren S."/>
            <person name="Silverstein K.A.T."/>
            <person name="Beckman K.B."/>
            <person name="Gohl D.M."/>
        </authorList>
    </citation>
    <scope>NUCLEOTIDE SEQUENCE</scope>
    <source>
        <strain evidence="1">Duluth1</strain>
        <tissue evidence="1">Whole animal</tissue>
    </source>
</reference>
<gene>
    <name evidence="1" type="ORF">DPMN_069602</name>
</gene>
<accession>A0A9D4BV27</accession>
<sequence length="116" mass="13553">IMKKRQQALSLTPHVNISDEDLTAIVKQTLEEFPKSGERILIAILHQKGLRVSIHEIKRSARCLSKLQESTVHQDACEQIWVWKIFKLQNTCKKTGRSLYSYREKHTQPKNREIMA</sequence>
<dbReference type="EMBL" id="JAIWYP010000014">
    <property type="protein sequence ID" value="KAH3710134.1"/>
    <property type="molecule type" value="Genomic_DNA"/>
</dbReference>
<name>A0A9D4BV27_DREPO</name>
<dbReference type="Proteomes" id="UP000828390">
    <property type="component" value="Unassembled WGS sequence"/>
</dbReference>
<organism evidence="1 2">
    <name type="scientific">Dreissena polymorpha</name>
    <name type="common">Zebra mussel</name>
    <name type="synonym">Mytilus polymorpha</name>
    <dbReference type="NCBI Taxonomy" id="45954"/>
    <lineage>
        <taxon>Eukaryota</taxon>
        <taxon>Metazoa</taxon>
        <taxon>Spiralia</taxon>
        <taxon>Lophotrochozoa</taxon>
        <taxon>Mollusca</taxon>
        <taxon>Bivalvia</taxon>
        <taxon>Autobranchia</taxon>
        <taxon>Heteroconchia</taxon>
        <taxon>Euheterodonta</taxon>
        <taxon>Imparidentia</taxon>
        <taxon>Neoheterodontei</taxon>
        <taxon>Myida</taxon>
        <taxon>Dreissenoidea</taxon>
        <taxon>Dreissenidae</taxon>
        <taxon>Dreissena</taxon>
    </lineage>
</organism>
<feature type="non-terminal residue" evidence="1">
    <location>
        <position position="116"/>
    </location>
</feature>
<evidence type="ECO:0000313" key="2">
    <source>
        <dbReference type="Proteomes" id="UP000828390"/>
    </source>
</evidence>
<dbReference type="AlphaFoldDB" id="A0A9D4BV27"/>
<evidence type="ECO:0000313" key="1">
    <source>
        <dbReference type="EMBL" id="KAH3710134.1"/>
    </source>
</evidence>
<proteinExistence type="predicted"/>
<reference evidence="1" key="2">
    <citation type="submission" date="2020-11" db="EMBL/GenBank/DDBJ databases">
        <authorList>
            <person name="McCartney M.A."/>
            <person name="Auch B."/>
            <person name="Kono T."/>
            <person name="Mallez S."/>
            <person name="Becker A."/>
            <person name="Gohl D.M."/>
            <person name="Silverstein K.A.T."/>
            <person name="Koren S."/>
            <person name="Bechman K.B."/>
            <person name="Herman A."/>
            <person name="Abrahante J.E."/>
            <person name="Garbe J."/>
        </authorList>
    </citation>
    <scope>NUCLEOTIDE SEQUENCE</scope>
    <source>
        <strain evidence="1">Duluth1</strain>
        <tissue evidence="1">Whole animal</tissue>
    </source>
</reference>
<protein>
    <submittedName>
        <fullName evidence="1">Uncharacterized protein</fullName>
    </submittedName>
</protein>
<comment type="caution">
    <text evidence="1">The sequence shown here is derived from an EMBL/GenBank/DDBJ whole genome shotgun (WGS) entry which is preliminary data.</text>
</comment>
<keyword evidence="2" id="KW-1185">Reference proteome</keyword>